<organism evidence="3 4">
    <name type="scientific">Hymenoscyphus fraxineus</name>
    <dbReference type="NCBI Taxonomy" id="746836"/>
    <lineage>
        <taxon>Eukaryota</taxon>
        <taxon>Fungi</taxon>
        <taxon>Dikarya</taxon>
        <taxon>Ascomycota</taxon>
        <taxon>Pezizomycotina</taxon>
        <taxon>Leotiomycetes</taxon>
        <taxon>Helotiales</taxon>
        <taxon>Helotiaceae</taxon>
        <taxon>Hymenoscyphus</taxon>
    </lineage>
</organism>
<dbReference type="EMBL" id="CAJVRL010000080">
    <property type="protein sequence ID" value="CAG8957656.1"/>
    <property type="molecule type" value="Genomic_DNA"/>
</dbReference>
<dbReference type="OrthoDB" id="3515818at2759"/>
<proteinExistence type="predicted"/>
<evidence type="ECO:0000256" key="1">
    <source>
        <dbReference type="SAM" id="Coils"/>
    </source>
</evidence>
<keyword evidence="1" id="KW-0175">Coiled coil</keyword>
<sequence length="664" mass="70862">MQGQGQTYIFNIRLPAVKPVCPLFLPPPQPSTFPSFHLSILPDIHFFADQRPWSPFVNCQQLNIPWIESAYMAGLTTDMDFQDAFLLAALQEGQNGEPDGDAPRALLPPLPVAPVREAAGDAMGYGAAGASASLTGESVPEMGGGVKPLDSTLPSVVDAESLANAVKANPQRVFTALTNIAWARDDAEAALAGMATTCNDLELARAQIAGLDSQLDRLHLEYSEVKDDLRAEKGNLRLAEENARHAIDDLDGMKKDMAAQKQAFERLDWGMKTKNKMLFKIINYYEHHIVALGLDRTYSVLAAHLPQTAMIKSIDPAAQEALQDPFPLFPPGTKSYTDDYDGAVAGSKGKGKEGGIPIPPPPTYAQAATSTKGKKGKKGKNPGSSASSVSGGNDLAASTSSLPARPGSAANFNPGAQSFVPTSSSPKSVPAAIASSSKSAPFAYSSNTVPPIPGVGALDVVPTERPNLCYTIPPPMPHPGHPYSGTALIGQSVFEASRIDEDSIKFLISSLPESVRNICPISITCSSSICTVPGCKLQKVCDEFNDETLPLTHTCSIQPCPFIHMYRTCEQEINGAGLGCQAWMDVQKARAGNLTQTKGHSHAHPPMSHASSARQAAGGDRLTERRDMHVAKRAHGAICTAEENEARRLLFQLIDVHRLGRYLG</sequence>
<comment type="caution">
    <text evidence="3">The sequence shown here is derived from an EMBL/GenBank/DDBJ whole genome shotgun (WGS) entry which is preliminary data.</text>
</comment>
<feature type="region of interest" description="Disordered" evidence="2">
    <location>
        <begin position="323"/>
        <end position="415"/>
    </location>
</feature>
<feature type="region of interest" description="Disordered" evidence="2">
    <location>
        <begin position="595"/>
        <end position="622"/>
    </location>
</feature>
<keyword evidence="4" id="KW-1185">Reference proteome</keyword>
<protein>
    <submittedName>
        <fullName evidence="3">Uncharacterized protein</fullName>
    </submittedName>
</protein>
<dbReference type="AlphaFoldDB" id="A0A9N9L0T2"/>
<feature type="coiled-coil region" evidence="1">
    <location>
        <begin position="201"/>
        <end position="256"/>
    </location>
</feature>
<evidence type="ECO:0000313" key="4">
    <source>
        <dbReference type="Proteomes" id="UP000696280"/>
    </source>
</evidence>
<feature type="compositionally biased region" description="Low complexity" evidence="2">
    <location>
        <begin position="604"/>
        <end position="613"/>
    </location>
</feature>
<accession>A0A9N9L0T2</accession>
<dbReference type="Proteomes" id="UP000696280">
    <property type="component" value="Unassembled WGS sequence"/>
</dbReference>
<name>A0A9N9L0T2_9HELO</name>
<evidence type="ECO:0000256" key="2">
    <source>
        <dbReference type="SAM" id="MobiDB-lite"/>
    </source>
</evidence>
<feature type="compositionally biased region" description="Polar residues" evidence="2">
    <location>
        <begin position="382"/>
        <end position="402"/>
    </location>
</feature>
<evidence type="ECO:0000313" key="3">
    <source>
        <dbReference type="EMBL" id="CAG8957656.1"/>
    </source>
</evidence>
<reference evidence="3" key="1">
    <citation type="submission" date="2021-07" db="EMBL/GenBank/DDBJ databases">
        <authorList>
            <person name="Durling M."/>
        </authorList>
    </citation>
    <scope>NUCLEOTIDE SEQUENCE</scope>
</reference>
<gene>
    <name evidence="3" type="ORF">HYFRA_00010523</name>
</gene>